<feature type="non-terminal residue" evidence="2">
    <location>
        <position position="737"/>
    </location>
</feature>
<name>A0AAV2RGQ3_MEGNR</name>
<feature type="region of interest" description="Disordered" evidence="1">
    <location>
        <begin position="195"/>
        <end position="247"/>
    </location>
</feature>
<protein>
    <submittedName>
        <fullName evidence="2">Uncharacterized protein</fullName>
    </submittedName>
</protein>
<feature type="compositionally biased region" description="Basic and acidic residues" evidence="1">
    <location>
        <begin position="134"/>
        <end position="155"/>
    </location>
</feature>
<evidence type="ECO:0000313" key="3">
    <source>
        <dbReference type="Proteomes" id="UP001497623"/>
    </source>
</evidence>
<feature type="region of interest" description="Disordered" evidence="1">
    <location>
        <begin position="399"/>
        <end position="459"/>
    </location>
</feature>
<feature type="compositionally biased region" description="Basic and acidic residues" evidence="1">
    <location>
        <begin position="528"/>
        <end position="541"/>
    </location>
</feature>
<feature type="region of interest" description="Disordered" evidence="1">
    <location>
        <begin position="56"/>
        <end position="163"/>
    </location>
</feature>
<comment type="caution">
    <text evidence="2">The sequence shown here is derived from an EMBL/GenBank/DDBJ whole genome shotgun (WGS) entry which is preliminary data.</text>
</comment>
<feature type="region of interest" description="Disordered" evidence="1">
    <location>
        <begin position="1"/>
        <end position="21"/>
    </location>
</feature>
<sequence>MTGRYGKTFSRKKAATPPPIEEFDAIVTDNTSHANRASATKTAGHVGKWGTTVFTSMRQTHFNGGVGRDEGGGTKRPAPSESPPSDPYNYVGSAPANGAPKPTQTYKPRKFFKSRNAEPRPEPRAEIYSASKGSKSDSQSDKSSYSERDSNRSKEVSSSSQDILFDKLVNSNKTNANAGGTKSGSGIKLKIFKSRNEASSSQDTYSSTVELPSDDSRATSTSNSVCSSPSYKDSNDDSLDTPESLKDYNELKTKSNSVKSLETKTILNKDSLRVPDNKTSSPNISLNSTLDSSVEFMGYISQTTGLPVCDDSDASFNVQKTPSDVKPINRSYASKVRKPFSKSKELNKYLNQNVITSSVVDSEELINDSVCSGTLSEDFDPLGVSNSFVETPLEIPPLTRSVSPVDSSSSVEKCEEEEPDLFSVDFDENDIQDRTIDDISEPVENKNSPSTQSDTQDDDLLFTMTEASRSTYKTFKRSTSSKSVSEISKKEVEKPPAIVKKRSIFKSRNKATESGEEKKKATYKHKWHDHDENEDPDKKEGGTSSHHGSSQSSSMTSTFDDFDFDAPSNLKRVQTWPGATTNLDDSMEDQSSVTSVKCTKRAKQNFFYVKLSQKFKFAKNSNLQKFNDCLQDCSTLYPPNLVLGLTSRETADLTKKSHDVGMDVLGKPGITKRFFVLSHDENATLSSTLAFVLLYVYLGLRMGHDLFTSFMYLLNTIDTNFHDPKCRIAFMSKVRQK</sequence>
<evidence type="ECO:0000313" key="2">
    <source>
        <dbReference type="EMBL" id="CAL4123173.1"/>
    </source>
</evidence>
<accession>A0AAV2RGQ3</accession>
<feature type="compositionally biased region" description="Basic and acidic residues" evidence="1">
    <location>
        <begin position="115"/>
        <end position="125"/>
    </location>
</feature>
<gene>
    <name evidence="2" type="ORF">MNOR_LOCUS23861</name>
</gene>
<evidence type="ECO:0000256" key="1">
    <source>
        <dbReference type="SAM" id="MobiDB-lite"/>
    </source>
</evidence>
<reference evidence="2 3" key="1">
    <citation type="submission" date="2024-05" db="EMBL/GenBank/DDBJ databases">
        <authorList>
            <person name="Wallberg A."/>
        </authorList>
    </citation>
    <scope>NUCLEOTIDE SEQUENCE [LARGE SCALE GENOMIC DNA]</scope>
</reference>
<dbReference type="Proteomes" id="UP001497623">
    <property type="component" value="Unassembled WGS sequence"/>
</dbReference>
<feature type="compositionally biased region" description="Low complexity" evidence="1">
    <location>
        <begin position="472"/>
        <end position="486"/>
    </location>
</feature>
<feature type="compositionally biased region" description="Acidic residues" evidence="1">
    <location>
        <begin position="414"/>
        <end position="430"/>
    </location>
</feature>
<dbReference type="EMBL" id="CAXKWB010021438">
    <property type="protein sequence ID" value="CAL4123173.1"/>
    <property type="molecule type" value="Genomic_DNA"/>
</dbReference>
<feature type="compositionally biased region" description="Low complexity" evidence="1">
    <location>
        <begin position="218"/>
        <end position="230"/>
    </location>
</feature>
<feature type="compositionally biased region" description="Basic and acidic residues" evidence="1">
    <location>
        <begin position="510"/>
        <end position="520"/>
    </location>
</feature>
<organism evidence="2 3">
    <name type="scientific">Meganyctiphanes norvegica</name>
    <name type="common">Northern krill</name>
    <name type="synonym">Thysanopoda norvegica</name>
    <dbReference type="NCBI Taxonomy" id="48144"/>
    <lineage>
        <taxon>Eukaryota</taxon>
        <taxon>Metazoa</taxon>
        <taxon>Ecdysozoa</taxon>
        <taxon>Arthropoda</taxon>
        <taxon>Crustacea</taxon>
        <taxon>Multicrustacea</taxon>
        <taxon>Malacostraca</taxon>
        <taxon>Eumalacostraca</taxon>
        <taxon>Eucarida</taxon>
        <taxon>Euphausiacea</taxon>
        <taxon>Euphausiidae</taxon>
        <taxon>Meganyctiphanes</taxon>
    </lineage>
</organism>
<keyword evidence="3" id="KW-1185">Reference proteome</keyword>
<proteinExistence type="predicted"/>
<feature type="compositionally biased region" description="Polar residues" evidence="1">
    <location>
        <begin position="197"/>
        <end position="210"/>
    </location>
</feature>
<feature type="compositionally biased region" description="Low complexity" evidence="1">
    <location>
        <begin position="401"/>
        <end position="411"/>
    </location>
</feature>
<feature type="compositionally biased region" description="Low complexity" evidence="1">
    <location>
        <begin position="542"/>
        <end position="558"/>
    </location>
</feature>
<dbReference type="AlphaFoldDB" id="A0AAV2RGQ3"/>
<feature type="region of interest" description="Disordered" evidence="1">
    <location>
        <begin position="472"/>
        <end position="558"/>
    </location>
</feature>
<feature type="compositionally biased region" description="Basic residues" evidence="1">
    <location>
        <begin position="499"/>
        <end position="509"/>
    </location>
</feature>